<sequence length="216" mass="24093">MGNSVTTIQEDAFHYCYALNNLTLSENLTYIGIDAFRDCKIEKVSFPKSLTTINSAFRSNEYLTEVTLPATITNISNWAFQYCNALKTIYSLNPTPPVCETFSFSVVLNVTSVYVPESSVSAYKNAPIWGDVFYSQIKAIPATETQVQLADEVEIYSLNSEIVIDKTSKNEVVKVFSTTGQLFYIKESTGEQIIIPALKNNIYIVKTATKTAKILI</sequence>
<protein>
    <recommendedName>
        <fullName evidence="2">Secretion system C-terminal sorting domain-containing protein</fullName>
    </recommendedName>
</protein>
<dbReference type="AlphaFoldDB" id="A0A645FCJ6"/>
<dbReference type="Pfam" id="PF13306">
    <property type="entry name" value="LRR_5"/>
    <property type="match status" value="1"/>
</dbReference>
<dbReference type="InterPro" id="IPR026906">
    <property type="entry name" value="LRR_5"/>
</dbReference>
<proteinExistence type="predicted"/>
<dbReference type="SUPFAM" id="SSF52058">
    <property type="entry name" value="L domain-like"/>
    <property type="match status" value="1"/>
</dbReference>
<name>A0A645FCJ6_9ZZZZ</name>
<dbReference type="InterPro" id="IPR032675">
    <property type="entry name" value="LRR_dom_sf"/>
</dbReference>
<accession>A0A645FCJ6</accession>
<evidence type="ECO:0000313" key="1">
    <source>
        <dbReference type="EMBL" id="MPN12051.1"/>
    </source>
</evidence>
<gene>
    <name evidence="1" type="ORF">SDC9_159361</name>
</gene>
<comment type="caution">
    <text evidence="1">The sequence shown here is derived from an EMBL/GenBank/DDBJ whole genome shotgun (WGS) entry which is preliminary data.</text>
</comment>
<dbReference type="Gene3D" id="3.40.50.12480">
    <property type="match status" value="1"/>
</dbReference>
<reference evidence="1" key="1">
    <citation type="submission" date="2019-08" db="EMBL/GenBank/DDBJ databases">
        <authorList>
            <person name="Kucharzyk K."/>
            <person name="Murdoch R.W."/>
            <person name="Higgins S."/>
            <person name="Loffler F."/>
        </authorList>
    </citation>
    <scope>NUCLEOTIDE SEQUENCE</scope>
</reference>
<evidence type="ECO:0008006" key="2">
    <source>
        <dbReference type="Google" id="ProtNLM"/>
    </source>
</evidence>
<organism evidence="1">
    <name type="scientific">bioreactor metagenome</name>
    <dbReference type="NCBI Taxonomy" id="1076179"/>
    <lineage>
        <taxon>unclassified sequences</taxon>
        <taxon>metagenomes</taxon>
        <taxon>ecological metagenomes</taxon>
    </lineage>
</organism>
<dbReference type="Gene3D" id="3.80.10.10">
    <property type="entry name" value="Ribonuclease Inhibitor"/>
    <property type="match status" value="1"/>
</dbReference>
<dbReference type="EMBL" id="VSSQ01058324">
    <property type="protein sequence ID" value="MPN12051.1"/>
    <property type="molecule type" value="Genomic_DNA"/>
</dbReference>